<reference evidence="2" key="1">
    <citation type="submission" date="2022-11" db="UniProtKB">
        <authorList>
            <consortium name="WormBaseParasite"/>
        </authorList>
    </citation>
    <scope>IDENTIFICATION</scope>
</reference>
<evidence type="ECO:0000313" key="1">
    <source>
        <dbReference type="Proteomes" id="UP000887580"/>
    </source>
</evidence>
<name>A0AC35G1U5_9BILA</name>
<protein>
    <submittedName>
        <fullName evidence="2">RNA helicase</fullName>
    </submittedName>
</protein>
<dbReference type="WBParaSite" id="PS1159_v2.g2272.t1">
    <property type="protein sequence ID" value="PS1159_v2.g2272.t1"/>
    <property type="gene ID" value="PS1159_v2.g2272"/>
</dbReference>
<dbReference type="Proteomes" id="UP000887580">
    <property type="component" value="Unplaced"/>
</dbReference>
<accession>A0AC35G1U5</accession>
<evidence type="ECO:0000313" key="2">
    <source>
        <dbReference type="WBParaSite" id="PS1159_v2.g2272.t1"/>
    </source>
</evidence>
<sequence length="791" mass="89913">MTAIKDEPSEVEDNYDTVHMEQNRRGKKAGGWQILGLDHPVFKAIQKLGFRQPTPIQCKAIPPILDGKDVVAMSRTGSGKTAAFVIPMIQKLKQRLTSGTRALLLSPTRELALQTFAVVKQLAKFTGLRCACVVGGDNMEEQFSAIHENPDILIATPGRLLHLAVEMNLKLNSVRYIVFDEADRLFELGFAEQLHDILKRLSESRQTMLFSATLPKILVDFAKAGLSDPTLVRLDADTKISEKLSMVFFACRDNDKASALLYLSRKAVREQKQTIIFCATMKHVEYFSTILTEAGLDCCFLYSQLDASARKMNITRYARGVDIPLMDNAINVHFPAKSKLFVHRVGRVARAGKFGTSYSLVSPDEMPYVLDLFLFLGRPLKLAVDNDVYKVDETLMGSFPDDLVHLETEFLRNIHEISMEVSDLKHKSDNAMKKYIRTRPPPSSESVRRSKKEFKTLECAPHPILDKSISMSADHSVLQELRNYRPQATIFELNASSKLPTVNIMKAKRKAHQRLVQKKEKEADESEEEEESADETGVIESFDNVVKVTKLNLPQDEKVAEPRKAKKRKYDEQKERDKMEHYVSYRAADDETEKGYAVDNNANSFDALAKNSSVDIIADDDKGLYQEKGKKKWDRKTKKYVGEQSVKRIRTEEGTLVPASYKSGRYEKWQTQQKMKYRNDDDNKDEDEAANKRLYRARGQKKVWHTKDNNKRGPRDEVKRPEQIFKARRQKDKIQGYQEHRRQENLKRKIGSLQNKRSGTGSFKKGGSKPSFGGRSGGGKPSFGGRARGKK</sequence>
<organism evidence="1 2">
    <name type="scientific">Panagrolaimus sp. PS1159</name>
    <dbReference type="NCBI Taxonomy" id="55785"/>
    <lineage>
        <taxon>Eukaryota</taxon>
        <taxon>Metazoa</taxon>
        <taxon>Ecdysozoa</taxon>
        <taxon>Nematoda</taxon>
        <taxon>Chromadorea</taxon>
        <taxon>Rhabditida</taxon>
        <taxon>Tylenchina</taxon>
        <taxon>Panagrolaimomorpha</taxon>
        <taxon>Panagrolaimoidea</taxon>
        <taxon>Panagrolaimidae</taxon>
        <taxon>Panagrolaimus</taxon>
    </lineage>
</organism>
<proteinExistence type="predicted"/>